<evidence type="ECO:0000256" key="1">
    <source>
        <dbReference type="ARBA" id="ARBA00022679"/>
    </source>
</evidence>
<sequence length="396" mass="42572">MSVSEQSFDAPLAGVTVVEFCSVAAGPFCGMLLADMGAEVIKVEPPSGDTLRQWPPLNEGFSENFASLNRNKMSIALDLKSPEGHAIADSLIRRADVVIENNRPGVMDRLNLGPARYRESRPDLVYCSLSAYGQTGPRARDGGFDVTIQAFSGIMSVTGEQDGGPVKCGVPISDFSTGLYAAFAISSMLTRVRETGKGGHVDISMLGASLGIAALQTSEYFGSGRDPQKLGAAHPRNAPYEAFQASDTHFVIAAGNDKLWRSVCDVVDRSDLVEDPRFLTTRDRAANQKALKQILNAVFATRPARDWLDSLAAEGVPCSPINAYSQVLSDPHVAEQKWVQPLRLPNGQETHTFASPLRIDGSAPSIRRGPPELDGDRATVLGLVQEMENDRATAAR</sequence>
<dbReference type="PANTHER" id="PTHR48207">
    <property type="entry name" value="SUCCINATE--HYDROXYMETHYLGLUTARATE COA-TRANSFERASE"/>
    <property type="match status" value="1"/>
</dbReference>
<evidence type="ECO:0000313" key="3">
    <source>
        <dbReference type="Proteomes" id="UP000626220"/>
    </source>
</evidence>
<organism evidence="2 3">
    <name type="scientific">Seohaeicola zhoushanensis</name>
    <dbReference type="NCBI Taxonomy" id="1569283"/>
    <lineage>
        <taxon>Bacteria</taxon>
        <taxon>Pseudomonadati</taxon>
        <taxon>Pseudomonadota</taxon>
        <taxon>Alphaproteobacteria</taxon>
        <taxon>Rhodobacterales</taxon>
        <taxon>Roseobacteraceae</taxon>
        <taxon>Seohaeicola</taxon>
    </lineage>
</organism>
<dbReference type="GO" id="GO:0008410">
    <property type="term" value="F:CoA-transferase activity"/>
    <property type="evidence" value="ECO:0007669"/>
    <property type="project" value="TreeGrafter"/>
</dbReference>
<dbReference type="SUPFAM" id="SSF89796">
    <property type="entry name" value="CoA-transferase family III (CaiB/BaiF)"/>
    <property type="match status" value="1"/>
</dbReference>
<accession>A0A8J3H1I1</accession>
<reference evidence="2" key="2">
    <citation type="submission" date="2020-09" db="EMBL/GenBank/DDBJ databases">
        <authorList>
            <person name="Sun Q."/>
            <person name="Kim S."/>
        </authorList>
    </citation>
    <scope>NUCLEOTIDE SEQUENCE</scope>
    <source>
        <strain evidence="2">KCTC 42650</strain>
    </source>
</reference>
<dbReference type="RefSeq" id="WP_189681864.1">
    <property type="nucleotide sequence ID" value="NZ_BNCJ01000015.1"/>
</dbReference>
<dbReference type="Proteomes" id="UP000626220">
    <property type="component" value="Unassembled WGS sequence"/>
</dbReference>
<keyword evidence="1 2" id="KW-0808">Transferase</keyword>
<dbReference type="AlphaFoldDB" id="A0A8J3H1I1"/>
<evidence type="ECO:0000313" key="2">
    <source>
        <dbReference type="EMBL" id="GHF64494.1"/>
    </source>
</evidence>
<dbReference type="PANTHER" id="PTHR48207:SF3">
    <property type="entry name" value="SUCCINATE--HYDROXYMETHYLGLUTARATE COA-TRANSFERASE"/>
    <property type="match status" value="1"/>
</dbReference>
<dbReference type="InterPro" id="IPR044855">
    <property type="entry name" value="CoA-Trfase_III_dom3_sf"/>
</dbReference>
<proteinExistence type="predicted"/>
<protein>
    <submittedName>
        <fullName evidence="2">CoA transferase</fullName>
    </submittedName>
</protein>
<dbReference type="InterPro" id="IPR023606">
    <property type="entry name" value="CoA-Trfase_III_dom_1_sf"/>
</dbReference>
<comment type="caution">
    <text evidence="2">The sequence shown here is derived from an EMBL/GenBank/DDBJ whole genome shotgun (WGS) entry which is preliminary data.</text>
</comment>
<dbReference type="Pfam" id="PF02515">
    <property type="entry name" value="CoA_transf_3"/>
    <property type="match status" value="1"/>
</dbReference>
<dbReference type="Gene3D" id="3.40.50.10540">
    <property type="entry name" value="Crotonobetainyl-coa:carnitine coa-transferase, domain 1"/>
    <property type="match status" value="1"/>
</dbReference>
<dbReference type="InterPro" id="IPR003673">
    <property type="entry name" value="CoA-Trfase_fam_III"/>
</dbReference>
<dbReference type="InterPro" id="IPR050483">
    <property type="entry name" value="CoA-transferase_III_domain"/>
</dbReference>
<dbReference type="Gene3D" id="3.30.1540.10">
    <property type="entry name" value="formyl-coa transferase, domain 3"/>
    <property type="match status" value="1"/>
</dbReference>
<keyword evidence="3" id="KW-1185">Reference proteome</keyword>
<gene>
    <name evidence="2" type="ORF">GCM10017056_39740</name>
</gene>
<dbReference type="EMBL" id="BNCJ01000015">
    <property type="protein sequence ID" value="GHF64494.1"/>
    <property type="molecule type" value="Genomic_DNA"/>
</dbReference>
<name>A0A8J3H1I1_9RHOB</name>
<reference evidence="2" key="1">
    <citation type="journal article" date="2014" name="Int. J. Syst. Evol. Microbiol.">
        <title>Complete genome sequence of Corynebacterium casei LMG S-19264T (=DSM 44701T), isolated from a smear-ripened cheese.</title>
        <authorList>
            <consortium name="US DOE Joint Genome Institute (JGI-PGF)"/>
            <person name="Walter F."/>
            <person name="Albersmeier A."/>
            <person name="Kalinowski J."/>
            <person name="Ruckert C."/>
        </authorList>
    </citation>
    <scope>NUCLEOTIDE SEQUENCE</scope>
    <source>
        <strain evidence="2">KCTC 42650</strain>
    </source>
</reference>